<evidence type="ECO:0000256" key="1">
    <source>
        <dbReference type="ARBA" id="ARBA00022574"/>
    </source>
</evidence>
<dbReference type="InterPro" id="IPR001680">
    <property type="entry name" value="WD40_rpt"/>
</dbReference>
<dbReference type="EMBL" id="JAPFFF010000007">
    <property type="protein sequence ID" value="KAK8886290.1"/>
    <property type="molecule type" value="Genomic_DNA"/>
</dbReference>
<reference evidence="4 5" key="1">
    <citation type="submission" date="2024-04" db="EMBL/GenBank/DDBJ databases">
        <title>Tritrichomonas musculus Genome.</title>
        <authorList>
            <person name="Alves-Ferreira E."/>
            <person name="Grigg M."/>
            <person name="Lorenzi H."/>
            <person name="Galac M."/>
        </authorList>
    </citation>
    <scope>NUCLEOTIDE SEQUENCE [LARGE SCALE GENOMIC DNA]</scope>
    <source>
        <strain evidence="4 5">EAF2021</strain>
    </source>
</reference>
<dbReference type="SMART" id="SM00320">
    <property type="entry name" value="WD40"/>
    <property type="match status" value="2"/>
</dbReference>
<dbReference type="PANTHER" id="PTHR11227">
    <property type="entry name" value="WD-REPEAT PROTEIN INTERACTING WITH PHOSPHOINOSIDES WIPI -RELATED"/>
    <property type="match status" value="1"/>
</dbReference>
<evidence type="ECO:0000256" key="2">
    <source>
        <dbReference type="ARBA" id="ARBA00022737"/>
    </source>
</evidence>
<dbReference type="Proteomes" id="UP001470230">
    <property type="component" value="Unassembled WGS sequence"/>
</dbReference>
<evidence type="ECO:0000313" key="4">
    <source>
        <dbReference type="EMBL" id="KAK8886290.1"/>
    </source>
</evidence>
<organism evidence="4 5">
    <name type="scientific">Tritrichomonas musculus</name>
    <dbReference type="NCBI Taxonomy" id="1915356"/>
    <lineage>
        <taxon>Eukaryota</taxon>
        <taxon>Metamonada</taxon>
        <taxon>Parabasalia</taxon>
        <taxon>Tritrichomonadida</taxon>
        <taxon>Tritrichomonadidae</taxon>
        <taxon>Tritrichomonas</taxon>
    </lineage>
</organism>
<keyword evidence="1" id="KW-0853">WD repeat</keyword>
<keyword evidence="5" id="KW-1185">Reference proteome</keyword>
<sequence length="346" mass="38738">MDQQNTILFPKEEKVGYHQGNNVIIFSVNSILIEHNLIFPFPVLFYSLPFDDETHILLVNLDDPTSLILWNIKIMKEESIQKFDSNIQNFLYSGSFSCVIMEETTVILNSRTLVIHQVIETSSSLSTFALVQTPSDVDHCIFVYANDMRMNSVTVMTIPSSTPSVIFEAHKSPIRFVALSNNGKYIATVSIKGTIIRLWSINGQLLKESRRGLTPAVIVHMSFSPCSEFLCVSSNHFTAHIFKIDDKIQNDVNGNKNIIENRTNHTSSGINSWLSFLPKANITVSVQDAKMFSSFVLTGGNILCTVTDKGVCNIYDIDLTSNKCTFKSKIVIPNIARIASSKQNIK</sequence>
<accession>A0ABR2K582</accession>
<protein>
    <submittedName>
        <fullName evidence="4">Uncharacterized protein</fullName>
    </submittedName>
</protein>
<evidence type="ECO:0000256" key="3">
    <source>
        <dbReference type="ARBA" id="ARBA00025740"/>
    </source>
</evidence>
<dbReference type="InterPro" id="IPR036322">
    <property type="entry name" value="WD40_repeat_dom_sf"/>
</dbReference>
<dbReference type="SUPFAM" id="SSF50978">
    <property type="entry name" value="WD40 repeat-like"/>
    <property type="match status" value="1"/>
</dbReference>
<name>A0ABR2K582_9EUKA</name>
<evidence type="ECO:0000313" key="5">
    <source>
        <dbReference type="Proteomes" id="UP001470230"/>
    </source>
</evidence>
<dbReference type="Gene3D" id="2.130.10.10">
    <property type="entry name" value="YVTN repeat-like/Quinoprotein amine dehydrogenase"/>
    <property type="match status" value="1"/>
</dbReference>
<comment type="caution">
    <text evidence="4">The sequence shown here is derived from an EMBL/GenBank/DDBJ whole genome shotgun (WGS) entry which is preliminary data.</text>
</comment>
<dbReference type="InterPro" id="IPR048720">
    <property type="entry name" value="PROPPIN"/>
</dbReference>
<proteinExistence type="inferred from homology"/>
<gene>
    <name evidence="4" type="ORF">M9Y10_041752</name>
</gene>
<dbReference type="Pfam" id="PF21032">
    <property type="entry name" value="PROPPIN"/>
    <property type="match status" value="1"/>
</dbReference>
<keyword evidence="2" id="KW-0677">Repeat</keyword>
<comment type="similarity">
    <text evidence="3">Belongs to the WD repeat PROPPIN family.</text>
</comment>
<dbReference type="InterPro" id="IPR015943">
    <property type="entry name" value="WD40/YVTN_repeat-like_dom_sf"/>
</dbReference>